<dbReference type="EMBL" id="GBXM01073218">
    <property type="protein sequence ID" value="JAH35359.1"/>
    <property type="molecule type" value="Transcribed_RNA"/>
</dbReference>
<proteinExistence type="predicted"/>
<evidence type="ECO:0000313" key="1">
    <source>
        <dbReference type="EMBL" id="JAH35359.1"/>
    </source>
</evidence>
<reference evidence="1" key="1">
    <citation type="submission" date="2014-11" db="EMBL/GenBank/DDBJ databases">
        <authorList>
            <person name="Amaro Gonzalez C."/>
        </authorList>
    </citation>
    <scope>NUCLEOTIDE SEQUENCE</scope>
</reference>
<protein>
    <submittedName>
        <fullName evidence="1">Uncharacterized protein</fullName>
    </submittedName>
</protein>
<dbReference type="EMBL" id="GBXM01066693">
    <property type="protein sequence ID" value="JAH41884.1"/>
    <property type="molecule type" value="Transcribed_RNA"/>
</dbReference>
<name>A0A0E9S1S2_ANGAN</name>
<accession>A0A0E9S1S2</accession>
<organism evidence="1">
    <name type="scientific">Anguilla anguilla</name>
    <name type="common">European freshwater eel</name>
    <name type="synonym">Muraena anguilla</name>
    <dbReference type="NCBI Taxonomy" id="7936"/>
    <lineage>
        <taxon>Eukaryota</taxon>
        <taxon>Metazoa</taxon>
        <taxon>Chordata</taxon>
        <taxon>Craniata</taxon>
        <taxon>Vertebrata</taxon>
        <taxon>Euteleostomi</taxon>
        <taxon>Actinopterygii</taxon>
        <taxon>Neopterygii</taxon>
        <taxon>Teleostei</taxon>
        <taxon>Anguilliformes</taxon>
        <taxon>Anguillidae</taxon>
        <taxon>Anguilla</taxon>
    </lineage>
</organism>
<sequence length="103" mass="11224">MCPSEHPAAYAARLWEAFSSYSGIAGLTQQDPAFKSALIAQSDSNTRRALALHIDSHAAYADIVAKMTQLYTMDLSINQSRKQLVAALAETTSRPNHTRKSVS</sequence>
<reference evidence="1" key="2">
    <citation type="journal article" date="2015" name="Fish Shellfish Immunol.">
        <title>Early steps in the European eel (Anguilla anguilla)-Vibrio vulnificus interaction in the gills: Role of the RtxA13 toxin.</title>
        <authorList>
            <person name="Callol A."/>
            <person name="Pajuelo D."/>
            <person name="Ebbesson L."/>
            <person name="Teles M."/>
            <person name="MacKenzie S."/>
            <person name="Amaro C."/>
        </authorList>
    </citation>
    <scope>NUCLEOTIDE SEQUENCE</scope>
</reference>
<dbReference type="AlphaFoldDB" id="A0A0E9S1S2"/>